<protein>
    <submittedName>
        <fullName evidence="2">Uncharacterized protein</fullName>
    </submittedName>
</protein>
<dbReference type="AlphaFoldDB" id="A0A9P5RPF4"/>
<name>A0A9P5RPF4_9FUNG</name>
<evidence type="ECO:0000313" key="2">
    <source>
        <dbReference type="EMBL" id="KAF9135708.1"/>
    </source>
</evidence>
<keyword evidence="3" id="KW-1185">Reference proteome</keyword>
<feature type="region of interest" description="Disordered" evidence="1">
    <location>
        <begin position="1"/>
        <end position="24"/>
    </location>
</feature>
<dbReference type="EMBL" id="JAAAUQ010001699">
    <property type="protein sequence ID" value="KAF9135708.1"/>
    <property type="molecule type" value="Genomic_DNA"/>
</dbReference>
<evidence type="ECO:0000256" key="1">
    <source>
        <dbReference type="SAM" id="MobiDB-lite"/>
    </source>
</evidence>
<accession>A0A9P5RPF4</accession>
<sequence length="69" mass="7038">MAAAPSPPSPPVPSTTPSSSTRSSTLTVVFAQGGSGSTCLLRPNAVVRGHVELKLIKPCHTSGIRLSLK</sequence>
<feature type="compositionally biased region" description="Low complexity" evidence="1">
    <location>
        <begin position="15"/>
        <end position="24"/>
    </location>
</feature>
<gene>
    <name evidence="2" type="ORF">BG015_003225</name>
</gene>
<dbReference type="OrthoDB" id="9984275at2759"/>
<organism evidence="2 3">
    <name type="scientific">Linnemannia schmuckeri</name>
    <dbReference type="NCBI Taxonomy" id="64567"/>
    <lineage>
        <taxon>Eukaryota</taxon>
        <taxon>Fungi</taxon>
        <taxon>Fungi incertae sedis</taxon>
        <taxon>Mucoromycota</taxon>
        <taxon>Mortierellomycotina</taxon>
        <taxon>Mortierellomycetes</taxon>
        <taxon>Mortierellales</taxon>
        <taxon>Mortierellaceae</taxon>
        <taxon>Linnemannia</taxon>
    </lineage>
</organism>
<reference evidence="2" key="1">
    <citation type="journal article" date="2020" name="Fungal Divers.">
        <title>Resolving the Mortierellaceae phylogeny through synthesis of multi-gene phylogenetics and phylogenomics.</title>
        <authorList>
            <person name="Vandepol N."/>
            <person name="Liber J."/>
            <person name="Desiro A."/>
            <person name="Na H."/>
            <person name="Kennedy M."/>
            <person name="Barry K."/>
            <person name="Grigoriev I.V."/>
            <person name="Miller A.N."/>
            <person name="O'Donnell K."/>
            <person name="Stajich J.E."/>
            <person name="Bonito G."/>
        </authorList>
    </citation>
    <scope>NUCLEOTIDE SEQUENCE</scope>
    <source>
        <strain evidence="2">NRRL 6426</strain>
    </source>
</reference>
<proteinExistence type="predicted"/>
<dbReference type="Proteomes" id="UP000748756">
    <property type="component" value="Unassembled WGS sequence"/>
</dbReference>
<feature type="non-terminal residue" evidence="2">
    <location>
        <position position="69"/>
    </location>
</feature>
<evidence type="ECO:0000313" key="3">
    <source>
        <dbReference type="Proteomes" id="UP000748756"/>
    </source>
</evidence>
<comment type="caution">
    <text evidence="2">The sequence shown here is derived from an EMBL/GenBank/DDBJ whole genome shotgun (WGS) entry which is preliminary data.</text>
</comment>
<feature type="compositionally biased region" description="Pro residues" evidence="1">
    <location>
        <begin position="1"/>
        <end position="14"/>
    </location>
</feature>